<dbReference type="Pfam" id="PF03720">
    <property type="entry name" value="UDPG_MGDP_dh_C"/>
    <property type="match status" value="1"/>
</dbReference>
<dbReference type="InterPro" id="IPR014027">
    <property type="entry name" value="UDP-Glc/GDP-Man_DH_C"/>
</dbReference>
<evidence type="ECO:0000256" key="5">
    <source>
        <dbReference type="ARBA" id="ARBA00023002"/>
    </source>
</evidence>
<dbReference type="SMART" id="SM00984">
    <property type="entry name" value="UDPG_MGDP_dh_C"/>
    <property type="match status" value="1"/>
</dbReference>
<dbReference type="SUPFAM" id="SSF52413">
    <property type="entry name" value="UDP-glucose/GDP-mannose dehydrogenase C-terminal domain"/>
    <property type="match status" value="1"/>
</dbReference>
<comment type="pathway">
    <text evidence="1">Nucleotide-sugar biosynthesis; UDP-alpha-D-glucuronate biosynthesis; UDP-alpha-D-glucuronate from UDP-alpha-D-glucose: step 1/1.</text>
</comment>
<dbReference type="InterPro" id="IPR036220">
    <property type="entry name" value="UDP-Glc/GDP-Man_DH_C_sf"/>
</dbReference>
<dbReference type="InterPro" id="IPR036291">
    <property type="entry name" value="NAD(P)-bd_dom_sf"/>
</dbReference>
<name>A0ABT8L345_9BACT</name>
<dbReference type="PANTHER" id="PTHR43750">
    <property type="entry name" value="UDP-GLUCOSE 6-DEHYDROGENASE TUAD"/>
    <property type="match status" value="1"/>
</dbReference>
<dbReference type="Pfam" id="PF03721">
    <property type="entry name" value="UDPG_MGDP_dh_N"/>
    <property type="match status" value="1"/>
</dbReference>
<dbReference type="RefSeq" id="WP_346756790.1">
    <property type="nucleotide sequence ID" value="NZ_JAUJEB010000001.1"/>
</dbReference>
<evidence type="ECO:0000259" key="9">
    <source>
        <dbReference type="SMART" id="SM00984"/>
    </source>
</evidence>
<dbReference type="EC" id="1.1.1.22" evidence="3 8"/>
<organism evidence="10 11">
    <name type="scientific">Agaribacillus aureus</name>
    <dbReference type="NCBI Taxonomy" id="3051825"/>
    <lineage>
        <taxon>Bacteria</taxon>
        <taxon>Pseudomonadati</taxon>
        <taxon>Bacteroidota</taxon>
        <taxon>Cytophagia</taxon>
        <taxon>Cytophagales</taxon>
        <taxon>Splendidivirgaceae</taxon>
        <taxon>Agaribacillus</taxon>
    </lineage>
</organism>
<sequence>MITVIGLGFVGLTTALGFSKKGFKVYGIDIDENKLAKLKAHEVPFYEPHLDVVLAEQLGVNFILDADFNDAINDSQAVFVCVGTPSQPDGSADLTYLLKAIEGVLAVGNKNFQTIIVKSTVPPSTISRQVVPFVKEKSAADQQVGLASNPEFLREGYSWEDFIEPDRVVIGVEDERSKEILNRIYSPFNAPIHYVTFNTAEFIKYLSNTLLSTMISYSNEMSMVADHIGNIDIPSAFKILHEDKRWAGNPASMSGYVYPGCGYGGYCLPKDTSALDSIAEAHGYKTKMLSANLEVNEDIKNFLVNKVKSELDTSERIGILGLSFKKGSDDVRLSPTKDIIQRLLDGGFNNLVAYDPLANKTFAEEYNFPIEYAGSLNELVDQSGALLLLTAWDEFKDNADLIKQKKLFDFRYAL</sequence>
<dbReference type="EMBL" id="JAUJEB010000001">
    <property type="protein sequence ID" value="MDN5211457.1"/>
    <property type="molecule type" value="Genomic_DNA"/>
</dbReference>
<dbReference type="PIRSF" id="PIRSF000124">
    <property type="entry name" value="UDPglc_GDPman_dh"/>
    <property type="match status" value="1"/>
</dbReference>
<gene>
    <name evidence="10" type="ORF">QQ020_05325</name>
</gene>
<comment type="similarity">
    <text evidence="2 8">Belongs to the UDP-glucose/GDP-mannose dehydrogenase family.</text>
</comment>
<dbReference type="NCBIfam" id="TIGR03026">
    <property type="entry name" value="NDP-sugDHase"/>
    <property type="match status" value="1"/>
</dbReference>
<dbReference type="Proteomes" id="UP001172083">
    <property type="component" value="Unassembled WGS sequence"/>
</dbReference>
<dbReference type="Pfam" id="PF00984">
    <property type="entry name" value="UDPG_MGDP_dh"/>
    <property type="match status" value="1"/>
</dbReference>
<dbReference type="SUPFAM" id="SSF51735">
    <property type="entry name" value="NAD(P)-binding Rossmann-fold domains"/>
    <property type="match status" value="1"/>
</dbReference>
<evidence type="ECO:0000256" key="8">
    <source>
        <dbReference type="PIRNR" id="PIRNR000124"/>
    </source>
</evidence>
<keyword evidence="5 8" id="KW-0560">Oxidoreductase</keyword>
<proteinExistence type="inferred from homology"/>
<comment type="catalytic activity">
    <reaction evidence="7 8">
        <text>UDP-alpha-D-glucose + 2 NAD(+) + H2O = UDP-alpha-D-glucuronate + 2 NADH + 3 H(+)</text>
        <dbReference type="Rhea" id="RHEA:23596"/>
        <dbReference type="ChEBI" id="CHEBI:15377"/>
        <dbReference type="ChEBI" id="CHEBI:15378"/>
        <dbReference type="ChEBI" id="CHEBI:57540"/>
        <dbReference type="ChEBI" id="CHEBI:57945"/>
        <dbReference type="ChEBI" id="CHEBI:58052"/>
        <dbReference type="ChEBI" id="CHEBI:58885"/>
        <dbReference type="EC" id="1.1.1.22"/>
    </reaction>
</comment>
<dbReference type="InterPro" id="IPR008927">
    <property type="entry name" value="6-PGluconate_DH-like_C_sf"/>
</dbReference>
<evidence type="ECO:0000256" key="3">
    <source>
        <dbReference type="ARBA" id="ARBA00012954"/>
    </source>
</evidence>
<dbReference type="PIRSF" id="PIRSF500134">
    <property type="entry name" value="UDPglc_DH_bac"/>
    <property type="match status" value="1"/>
</dbReference>
<accession>A0ABT8L345</accession>
<comment type="caution">
    <text evidence="10">The sequence shown here is derived from an EMBL/GenBank/DDBJ whole genome shotgun (WGS) entry which is preliminary data.</text>
</comment>
<dbReference type="InterPro" id="IPR001732">
    <property type="entry name" value="UDP-Glc/GDP-Man_DH_N"/>
</dbReference>
<evidence type="ECO:0000256" key="6">
    <source>
        <dbReference type="ARBA" id="ARBA00023027"/>
    </source>
</evidence>
<keyword evidence="6 8" id="KW-0520">NAD</keyword>
<evidence type="ECO:0000256" key="4">
    <source>
        <dbReference type="ARBA" id="ARBA00015132"/>
    </source>
</evidence>
<evidence type="ECO:0000313" key="10">
    <source>
        <dbReference type="EMBL" id="MDN5211457.1"/>
    </source>
</evidence>
<protein>
    <recommendedName>
        <fullName evidence="4 8">UDP-glucose 6-dehydrogenase</fullName>
        <ecNumber evidence="3 8">1.1.1.22</ecNumber>
    </recommendedName>
</protein>
<evidence type="ECO:0000256" key="7">
    <source>
        <dbReference type="ARBA" id="ARBA00047473"/>
    </source>
</evidence>
<dbReference type="Gene3D" id="3.40.50.720">
    <property type="entry name" value="NAD(P)-binding Rossmann-like Domain"/>
    <property type="match status" value="2"/>
</dbReference>
<dbReference type="SUPFAM" id="SSF48179">
    <property type="entry name" value="6-phosphogluconate dehydrogenase C-terminal domain-like"/>
    <property type="match status" value="1"/>
</dbReference>
<feature type="domain" description="UDP-glucose/GDP-mannose dehydrogenase C-terminal" evidence="9">
    <location>
        <begin position="318"/>
        <end position="413"/>
    </location>
</feature>
<reference evidence="10" key="1">
    <citation type="submission" date="2023-06" db="EMBL/GenBank/DDBJ databases">
        <title>Genomic of Agaribacillus aureum.</title>
        <authorList>
            <person name="Wang G."/>
        </authorList>
    </citation>
    <scope>NUCLEOTIDE SEQUENCE</scope>
    <source>
        <strain evidence="10">BMA12</strain>
    </source>
</reference>
<keyword evidence="11" id="KW-1185">Reference proteome</keyword>
<dbReference type="InterPro" id="IPR017476">
    <property type="entry name" value="UDP-Glc/GDP-Man"/>
</dbReference>
<dbReference type="InterPro" id="IPR014026">
    <property type="entry name" value="UDP-Glc/GDP-Man_DH_dimer"/>
</dbReference>
<evidence type="ECO:0000313" key="11">
    <source>
        <dbReference type="Proteomes" id="UP001172083"/>
    </source>
</evidence>
<dbReference type="InterPro" id="IPR028357">
    <property type="entry name" value="UDPglc_DH_bac"/>
</dbReference>
<evidence type="ECO:0000256" key="2">
    <source>
        <dbReference type="ARBA" id="ARBA00006601"/>
    </source>
</evidence>
<evidence type="ECO:0000256" key="1">
    <source>
        <dbReference type="ARBA" id="ARBA00004701"/>
    </source>
</evidence>
<dbReference type="Gene3D" id="1.20.5.100">
    <property type="entry name" value="Cytochrome c1, transmembrane anchor, C-terminal"/>
    <property type="match status" value="1"/>
</dbReference>
<dbReference type="PANTHER" id="PTHR43750:SF3">
    <property type="entry name" value="UDP-GLUCOSE 6-DEHYDROGENASE TUAD"/>
    <property type="match status" value="1"/>
</dbReference>